<dbReference type="GO" id="GO:0006285">
    <property type="term" value="P:base-excision repair, AP site formation"/>
    <property type="evidence" value="ECO:0007669"/>
    <property type="project" value="InterPro"/>
</dbReference>
<dbReference type="OrthoDB" id="9799921at2"/>
<dbReference type="HOGENOM" id="CLU_042829_3_0_11"/>
<dbReference type="NCBIfam" id="NF007570">
    <property type="entry name" value="PRK10201.1"/>
    <property type="match status" value="1"/>
</dbReference>
<keyword evidence="3" id="KW-0234">DNA repair</keyword>
<feature type="compositionally biased region" description="Low complexity" evidence="4">
    <location>
        <begin position="28"/>
        <end position="39"/>
    </location>
</feature>
<accession>E3J3C0</accession>
<dbReference type="CDD" id="cd10028">
    <property type="entry name" value="UDG-F2_TDG_MUG"/>
    <property type="match status" value="1"/>
</dbReference>
<dbReference type="GO" id="GO:0004844">
    <property type="term" value="F:uracil DNA N-glycosylase activity"/>
    <property type="evidence" value="ECO:0007669"/>
    <property type="project" value="TreeGrafter"/>
</dbReference>
<organism evidence="6 7">
    <name type="scientific">Pseudofrankia inefficax (strain DSM 45817 / CECT 9037 / DDB 130130 / EuI1c)</name>
    <name type="common">Frankia inefficax</name>
    <dbReference type="NCBI Taxonomy" id="298654"/>
    <lineage>
        <taxon>Bacteria</taxon>
        <taxon>Bacillati</taxon>
        <taxon>Actinomycetota</taxon>
        <taxon>Actinomycetes</taxon>
        <taxon>Frankiales</taxon>
        <taxon>Frankiaceae</taxon>
        <taxon>Pseudofrankia</taxon>
    </lineage>
</organism>
<evidence type="ECO:0000256" key="4">
    <source>
        <dbReference type="SAM" id="MobiDB-lite"/>
    </source>
</evidence>
<gene>
    <name evidence="6" type="ordered locus">FraEuI1c_6233</name>
</gene>
<dbReference type="KEGG" id="fri:FraEuI1c_6233"/>
<evidence type="ECO:0000256" key="1">
    <source>
        <dbReference type="ARBA" id="ARBA00022763"/>
    </source>
</evidence>
<dbReference type="Pfam" id="PF03167">
    <property type="entry name" value="UDG"/>
    <property type="match status" value="1"/>
</dbReference>
<evidence type="ECO:0000259" key="5">
    <source>
        <dbReference type="Pfam" id="PF03167"/>
    </source>
</evidence>
<name>E3J3C0_PSEI1</name>
<proteinExistence type="predicted"/>
<keyword evidence="7" id="KW-1185">Reference proteome</keyword>
<dbReference type="Gene3D" id="3.40.470.10">
    <property type="entry name" value="Uracil-DNA glycosylase-like domain"/>
    <property type="match status" value="1"/>
</dbReference>
<dbReference type="InterPro" id="IPR005122">
    <property type="entry name" value="Uracil-DNA_glycosylase-like"/>
</dbReference>
<dbReference type="InParanoid" id="E3J3C0"/>
<feature type="domain" description="Uracil-DNA glycosylase-like" evidence="5">
    <location>
        <begin position="60"/>
        <end position="206"/>
    </location>
</feature>
<keyword evidence="2" id="KW-0378">Hydrolase</keyword>
<evidence type="ECO:0000256" key="3">
    <source>
        <dbReference type="ARBA" id="ARBA00023204"/>
    </source>
</evidence>
<evidence type="ECO:0000313" key="7">
    <source>
        <dbReference type="Proteomes" id="UP000002484"/>
    </source>
</evidence>
<protein>
    <submittedName>
        <fullName evidence="6">Uracil-DNA glycosylase superfamily</fullName>
    </submittedName>
</protein>
<dbReference type="PANTHER" id="PTHR12159:SF9">
    <property type="entry name" value="G_T MISMATCH-SPECIFIC THYMINE DNA GLYCOSYLASE"/>
    <property type="match status" value="1"/>
</dbReference>
<dbReference type="PANTHER" id="PTHR12159">
    <property type="entry name" value="G/T AND G/U MISMATCH-SPECIFIC DNA GLYCOSYLASE"/>
    <property type="match status" value="1"/>
</dbReference>
<dbReference type="AlphaFoldDB" id="E3J3C0"/>
<dbReference type="InterPro" id="IPR015637">
    <property type="entry name" value="MUG/TDG"/>
</dbReference>
<dbReference type="Proteomes" id="UP000002484">
    <property type="component" value="Chromosome"/>
</dbReference>
<reference evidence="6 7" key="1">
    <citation type="submission" date="2010-10" db="EMBL/GenBank/DDBJ databases">
        <title>Complete sequence of Frankia sp. EuI1c.</title>
        <authorList>
            <consortium name="US DOE Joint Genome Institute"/>
            <person name="Lucas S."/>
            <person name="Copeland A."/>
            <person name="Lapidus A."/>
            <person name="Cheng J.-F."/>
            <person name="Bruce D."/>
            <person name="Goodwin L."/>
            <person name="Pitluck S."/>
            <person name="Chertkov O."/>
            <person name="Detter J.C."/>
            <person name="Han C."/>
            <person name="Tapia R."/>
            <person name="Land M."/>
            <person name="Hauser L."/>
            <person name="Jeffries C."/>
            <person name="Kyrpides N."/>
            <person name="Ivanova N."/>
            <person name="Mikhailova N."/>
            <person name="Beauchemin N."/>
            <person name="Sen A."/>
            <person name="Sur S.A."/>
            <person name="Gtari M."/>
            <person name="Wall L."/>
            <person name="Tisa L."/>
            <person name="Woyke T."/>
        </authorList>
    </citation>
    <scope>NUCLEOTIDE SEQUENCE [LARGE SCALE GENOMIC DNA]</scope>
    <source>
        <strain evidence="7">DSM 45817 / CECT 9037 / EuI1c</strain>
    </source>
</reference>
<evidence type="ECO:0000256" key="2">
    <source>
        <dbReference type="ARBA" id="ARBA00022801"/>
    </source>
</evidence>
<sequence length="223" mass="23293">MPTRSAATAAEPGESPGSEPAAGEHTSAPRSLTASAAAADPRRKPARAELLAAYGRAVPDLIRPGLKVLICGINPSLAAGATGFHFGGTANRLWATLHQAGFTDRQLHPSETDELLARGIGITNIVNRATARADEISDDEIRAGVGRLTATVDRYQPGWLAFLGLGAYRTAFGVKKATVGRQPDHLGPVGVWLLPNPSGLNAHYSLPALVGAYRELYEAANAS</sequence>
<keyword evidence="1" id="KW-0227">DNA damage</keyword>
<evidence type="ECO:0000313" key="6">
    <source>
        <dbReference type="EMBL" id="ADP84217.1"/>
    </source>
</evidence>
<dbReference type="RefSeq" id="WP_013427330.1">
    <property type="nucleotide sequence ID" value="NC_014666.1"/>
</dbReference>
<dbReference type="EMBL" id="CP002299">
    <property type="protein sequence ID" value="ADP84217.1"/>
    <property type="molecule type" value="Genomic_DNA"/>
</dbReference>
<dbReference type="SUPFAM" id="SSF52141">
    <property type="entry name" value="Uracil-DNA glycosylase-like"/>
    <property type="match status" value="1"/>
</dbReference>
<dbReference type="GO" id="GO:0008263">
    <property type="term" value="F:pyrimidine-specific mismatch base pair DNA N-glycosylase activity"/>
    <property type="evidence" value="ECO:0007669"/>
    <property type="project" value="TreeGrafter"/>
</dbReference>
<feature type="region of interest" description="Disordered" evidence="4">
    <location>
        <begin position="1"/>
        <end position="41"/>
    </location>
</feature>
<dbReference type="eggNOG" id="COG3663">
    <property type="taxonomic scope" value="Bacteria"/>
</dbReference>
<dbReference type="InterPro" id="IPR036895">
    <property type="entry name" value="Uracil-DNA_glycosylase-like_sf"/>
</dbReference>